<keyword evidence="3" id="KW-0378">Hydrolase</keyword>
<dbReference type="Pfam" id="PF25597">
    <property type="entry name" value="SH3_retrovirus"/>
    <property type="match status" value="1"/>
</dbReference>
<comment type="catalytic activity">
    <reaction evidence="5">
        <text>DNA(n) + a 2'-deoxyribonucleoside 5'-triphosphate = DNA(n+1) + diphosphate</text>
        <dbReference type="Rhea" id="RHEA:22508"/>
        <dbReference type="Rhea" id="RHEA-COMP:17339"/>
        <dbReference type="Rhea" id="RHEA-COMP:17340"/>
        <dbReference type="ChEBI" id="CHEBI:33019"/>
        <dbReference type="ChEBI" id="CHEBI:61560"/>
        <dbReference type="ChEBI" id="CHEBI:173112"/>
        <dbReference type="EC" id="2.7.7.49"/>
    </reaction>
</comment>
<dbReference type="PANTHER" id="PTHR42648">
    <property type="entry name" value="TRANSPOSASE, PUTATIVE-RELATED"/>
    <property type="match status" value="1"/>
</dbReference>
<evidence type="ECO:0000256" key="6">
    <source>
        <dbReference type="ARBA" id="ARBA00049244"/>
    </source>
</evidence>
<evidence type="ECO:0000256" key="1">
    <source>
        <dbReference type="ARBA" id="ARBA00022578"/>
    </source>
</evidence>
<keyword evidence="4" id="KW-0694">RNA-binding</keyword>
<organism evidence="8 9">
    <name type="scientific">Blumeria graminis f. sp. tritici</name>
    <dbReference type="NCBI Taxonomy" id="62690"/>
    <lineage>
        <taxon>Eukaryota</taxon>
        <taxon>Fungi</taxon>
        <taxon>Dikarya</taxon>
        <taxon>Ascomycota</taxon>
        <taxon>Pezizomycotina</taxon>
        <taxon>Leotiomycetes</taxon>
        <taxon>Erysiphales</taxon>
        <taxon>Erysiphaceae</taxon>
        <taxon>Blumeria</taxon>
    </lineage>
</organism>
<dbReference type="GO" id="GO:0005634">
    <property type="term" value="C:nucleus"/>
    <property type="evidence" value="ECO:0007669"/>
    <property type="project" value="UniProtKB-ARBA"/>
</dbReference>
<sequence>MQLLSKGFQVQSSNDGFGIFSPDGKIIASARPKGGLFCFNTCSSSSVPAKVMLSKNCQRDATELLHHRFAHVGPQLLGSISIPSLKLPTLKGKDENKFRIDNPTLHSCDVCNSCKQVERINRGPVSRSSNVLELVHSDTWGKCQAIGIFGSSYFVTFIDDHSRESMIFLMKNKSEVPSHFQEYKAVKELQSGHKIKSMRFDGGSEYKKINFSGIRRQISAPYTQHQNGVAERSNRSIITMARCMLSHAHLPIRFWDAAVLTASYLRNRLPILPEKLTPFEAMNGNTPITSHLKVWGCVCYALIDDKDPRRQKLKNTSLKGIFVGYCESITQYKVYIPSKSGQNKIITSANVKFLEDSFWEWGESHDVNSSLHGLQSPIIQENESDSDSERELEINNSVLEPLMTSASPITAGNDNTLAESEDFADNIEEVDSHAIPGSFDNPQDITSETLVPRRSNCIQRLIEQKSSQQPSSRALYVKQNIPIPQSYKEAINGPDKTKWLTAIGEELESLDLKKVFNSITHIPHGRKPVGSRWVFSVKSDGRYKARLVAQGFSQTYGVDYFDTYSPTLRMDSLRILLAVANFCDWEIHQIDVKTAYLEGDLHEEIYMRCPEGMTGTKYVRVDKALYGLKQSGRVWYQKLNNKLYSLDFKRSNCDQCIYIHSKVQVVIGVYVDDLIICGKVLQQVVEIKQQLSSFFPIKDLGLIGTVIGWNITRDRSNRILNISQRDYLVDKVASFGLQDAKACATPMDGYSGIVPGGEEESLADESAYASAVGSLGYAANGTRPDICFATSQLGSFNSRPVDRHWNSVCRVLRYTKGSTEYCVTYNFGPVSQTPSQELKATLYSDSDYASDTTTRRSVSGYILMLGGGPVCWQSKRQKSVSTSTAEAEYVALCKASKVAIWATRLLEELHVASLLVGDGGMLTLTDNQSALAIAKGTSSSKTKHIDVAYHFVRDCVRDQKINLNYIPTTEMLADILTKPLLHAKAKPLCDKIFGVI</sequence>
<dbReference type="InterPro" id="IPR012337">
    <property type="entry name" value="RNaseH-like_sf"/>
</dbReference>
<evidence type="ECO:0000313" key="8">
    <source>
        <dbReference type="EMBL" id="VDB94705.1"/>
    </source>
</evidence>
<dbReference type="SUPFAM" id="SSF53098">
    <property type="entry name" value="Ribonuclease H-like"/>
    <property type="match status" value="1"/>
</dbReference>
<dbReference type="GO" id="GO:0003723">
    <property type="term" value="F:RNA binding"/>
    <property type="evidence" value="ECO:0007669"/>
    <property type="project" value="UniProtKB-KW"/>
</dbReference>
<dbReference type="GO" id="GO:0015074">
    <property type="term" value="P:DNA integration"/>
    <property type="evidence" value="ECO:0007669"/>
    <property type="project" value="InterPro"/>
</dbReference>
<dbReference type="AlphaFoldDB" id="A0A9X9MP34"/>
<evidence type="ECO:0000259" key="7">
    <source>
        <dbReference type="PROSITE" id="PS50994"/>
    </source>
</evidence>
<keyword evidence="1" id="KW-0815">Transposition</keyword>
<keyword evidence="9" id="KW-1185">Reference proteome</keyword>
<dbReference type="GO" id="GO:0003887">
    <property type="term" value="F:DNA-directed DNA polymerase activity"/>
    <property type="evidence" value="ECO:0007669"/>
    <property type="project" value="UniProtKB-EC"/>
</dbReference>
<dbReference type="GO" id="GO:0003964">
    <property type="term" value="F:RNA-directed DNA polymerase activity"/>
    <property type="evidence" value="ECO:0007669"/>
    <property type="project" value="UniProtKB-EC"/>
</dbReference>
<evidence type="ECO:0000256" key="3">
    <source>
        <dbReference type="ARBA" id="ARBA00022801"/>
    </source>
</evidence>
<dbReference type="PROSITE" id="PS50994">
    <property type="entry name" value="INTEGRASE"/>
    <property type="match status" value="1"/>
</dbReference>
<name>A0A9X9MP34_BLUGR</name>
<evidence type="ECO:0000313" key="9">
    <source>
        <dbReference type="Proteomes" id="UP000324639"/>
    </source>
</evidence>
<evidence type="ECO:0000256" key="5">
    <source>
        <dbReference type="ARBA" id="ARBA00048173"/>
    </source>
</evidence>
<keyword evidence="2" id="KW-0479">Metal-binding</keyword>
<dbReference type="GO" id="GO:0016787">
    <property type="term" value="F:hydrolase activity"/>
    <property type="evidence" value="ECO:0007669"/>
    <property type="project" value="UniProtKB-KW"/>
</dbReference>
<gene>
    <name evidence="8" type="ORF">BGT96224V316_LOCUS7846</name>
</gene>
<feature type="domain" description="Integrase catalytic" evidence="7">
    <location>
        <begin position="120"/>
        <end position="286"/>
    </location>
</feature>
<dbReference type="Gene3D" id="3.30.420.10">
    <property type="entry name" value="Ribonuclease H-like superfamily/Ribonuclease H"/>
    <property type="match status" value="1"/>
</dbReference>
<dbReference type="InterPro" id="IPR057670">
    <property type="entry name" value="SH3_retrovirus"/>
</dbReference>
<dbReference type="InterPro" id="IPR001584">
    <property type="entry name" value="Integrase_cat-core"/>
</dbReference>
<dbReference type="InterPro" id="IPR039537">
    <property type="entry name" value="Retrotran_Ty1/copia-like"/>
</dbReference>
<evidence type="ECO:0000256" key="4">
    <source>
        <dbReference type="ARBA" id="ARBA00022884"/>
    </source>
</evidence>
<dbReference type="GO" id="GO:0046872">
    <property type="term" value="F:metal ion binding"/>
    <property type="evidence" value="ECO:0007669"/>
    <property type="project" value="UniProtKB-KW"/>
</dbReference>
<dbReference type="InterPro" id="IPR043502">
    <property type="entry name" value="DNA/RNA_pol_sf"/>
</dbReference>
<protein>
    <submittedName>
        <fullName evidence="8">Bgt-51904</fullName>
    </submittedName>
</protein>
<reference evidence="8 9" key="1">
    <citation type="submission" date="2018-08" db="EMBL/GenBank/DDBJ databases">
        <authorList>
            <person name="Muller C M."/>
        </authorList>
    </citation>
    <scope>NUCLEOTIDE SEQUENCE [LARGE SCALE GENOMIC DNA]</scope>
</reference>
<dbReference type="Pfam" id="PF07727">
    <property type="entry name" value="RVT_2"/>
    <property type="match status" value="1"/>
</dbReference>
<dbReference type="CDD" id="cd09272">
    <property type="entry name" value="RNase_HI_RT_Ty1"/>
    <property type="match status" value="1"/>
</dbReference>
<dbReference type="EMBL" id="LR026993">
    <property type="protein sequence ID" value="VDB94705.1"/>
    <property type="molecule type" value="Genomic_DNA"/>
</dbReference>
<dbReference type="InterPro" id="IPR036397">
    <property type="entry name" value="RNaseH_sf"/>
</dbReference>
<dbReference type="GO" id="GO:0032196">
    <property type="term" value="P:transposition"/>
    <property type="evidence" value="ECO:0007669"/>
    <property type="project" value="UniProtKB-KW"/>
</dbReference>
<dbReference type="SUPFAM" id="SSF56672">
    <property type="entry name" value="DNA/RNA polymerases"/>
    <property type="match status" value="1"/>
</dbReference>
<comment type="catalytic activity">
    <reaction evidence="6">
        <text>DNA(n) + a 2'-deoxyribonucleoside 5'-triphosphate = DNA(n+1) + diphosphate</text>
        <dbReference type="Rhea" id="RHEA:22508"/>
        <dbReference type="Rhea" id="RHEA-COMP:17339"/>
        <dbReference type="Rhea" id="RHEA-COMP:17340"/>
        <dbReference type="ChEBI" id="CHEBI:33019"/>
        <dbReference type="ChEBI" id="CHEBI:61560"/>
        <dbReference type="ChEBI" id="CHEBI:173112"/>
        <dbReference type="EC" id="2.7.7.7"/>
    </reaction>
</comment>
<proteinExistence type="predicted"/>
<dbReference type="InterPro" id="IPR013103">
    <property type="entry name" value="RVT_2"/>
</dbReference>
<dbReference type="Proteomes" id="UP000324639">
    <property type="component" value="Chromosome Bgt_-10"/>
</dbReference>
<dbReference type="PANTHER" id="PTHR42648:SF18">
    <property type="entry name" value="RETROTRANSPOSON, UNCLASSIFIED-LIKE PROTEIN"/>
    <property type="match status" value="1"/>
</dbReference>
<accession>A0A9X9MP34</accession>
<evidence type="ECO:0000256" key="2">
    <source>
        <dbReference type="ARBA" id="ARBA00022723"/>
    </source>
</evidence>